<dbReference type="EMBL" id="CAJSLV010000081">
    <property type="protein sequence ID" value="CAG6397118.1"/>
    <property type="molecule type" value="Genomic_DNA"/>
</dbReference>
<keyword evidence="2" id="KW-0560">Oxidoreductase</keyword>
<comment type="caution">
    <text evidence="3">The sequence shown here is derived from an EMBL/GenBank/DDBJ whole genome shotgun (WGS) entry which is preliminary data.</text>
</comment>
<gene>
    <name evidence="3" type="ORF">SCOCK_50167</name>
</gene>
<dbReference type="Proteomes" id="UP001152519">
    <property type="component" value="Unassembled WGS sequence"/>
</dbReference>
<dbReference type="InterPro" id="IPR036291">
    <property type="entry name" value="NAD(P)-bd_dom_sf"/>
</dbReference>
<accession>A0A9W4GUA8</accession>
<evidence type="ECO:0000313" key="3">
    <source>
        <dbReference type="EMBL" id="CAG6397118.1"/>
    </source>
</evidence>
<keyword evidence="4" id="KW-1185">Reference proteome</keyword>
<dbReference type="SUPFAM" id="SSF51735">
    <property type="entry name" value="NAD(P)-binding Rossmann-fold domains"/>
    <property type="match status" value="1"/>
</dbReference>
<proteinExistence type="inferred from homology"/>
<dbReference type="InterPro" id="IPR002347">
    <property type="entry name" value="SDR_fam"/>
</dbReference>
<evidence type="ECO:0000256" key="2">
    <source>
        <dbReference type="ARBA" id="ARBA00023002"/>
    </source>
</evidence>
<dbReference type="Gene3D" id="3.40.50.720">
    <property type="entry name" value="NAD(P)-binding Rossmann-like Domain"/>
    <property type="match status" value="1"/>
</dbReference>
<dbReference type="AlphaFoldDB" id="A0A9W4GUA8"/>
<sequence length="73" mass="7350">MTKQFTGRSVLITGGGSGIGRASALALAAEGALVTVAGRTTETLQETVRQIEAHGGSARYVVQGPGESPVRPA</sequence>
<dbReference type="PANTHER" id="PTHR44196">
    <property type="entry name" value="DEHYDROGENASE/REDUCTASE SDR FAMILY MEMBER 7B"/>
    <property type="match status" value="1"/>
</dbReference>
<name>A0A9W4GUA8_9ACTN</name>
<protein>
    <recommendedName>
        <fullName evidence="5">SDR family NAD(P)-dependent oxidoreductase</fullName>
    </recommendedName>
</protein>
<reference evidence="3" key="1">
    <citation type="submission" date="2021-05" db="EMBL/GenBank/DDBJ databases">
        <authorList>
            <person name="Arsene-Ploetze F."/>
        </authorList>
    </citation>
    <scope>NUCLEOTIDE SEQUENCE</scope>
    <source>
        <strain evidence="3">DSM 42138</strain>
    </source>
</reference>
<organism evidence="3 4">
    <name type="scientific">Actinacidiphila cocklensis</name>
    <dbReference type="NCBI Taxonomy" id="887465"/>
    <lineage>
        <taxon>Bacteria</taxon>
        <taxon>Bacillati</taxon>
        <taxon>Actinomycetota</taxon>
        <taxon>Actinomycetes</taxon>
        <taxon>Kitasatosporales</taxon>
        <taxon>Streptomycetaceae</taxon>
        <taxon>Actinacidiphila</taxon>
    </lineage>
</organism>
<dbReference type="GO" id="GO:0016491">
    <property type="term" value="F:oxidoreductase activity"/>
    <property type="evidence" value="ECO:0007669"/>
    <property type="project" value="UniProtKB-KW"/>
</dbReference>
<dbReference type="Pfam" id="PF00106">
    <property type="entry name" value="adh_short"/>
    <property type="match status" value="1"/>
</dbReference>
<comment type="similarity">
    <text evidence="1">Belongs to the short-chain dehydrogenases/reductases (SDR) family.</text>
</comment>
<dbReference type="PANTHER" id="PTHR44196:SF1">
    <property type="entry name" value="DEHYDROGENASE_REDUCTASE SDR FAMILY MEMBER 7B"/>
    <property type="match status" value="1"/>
</dbReference>
<evidence type="ECO:0000313" key="4">
    <source>
        <dbReference type="Proteomes" id="UP001152519"/>
    </source>
</evidence>
<evidence type="ECO:0008006" key="5">
    <source>
        <dbReference type="Google" id="ProtNLM"/>
    </source>
</evidence>
<evidence type="ECO:0000256" key="1">
    <source>
        <dbReference type="ARBA" id="ARBA00006484"/>
    </source>
</evidence>
<dbReference type="GO" id="GO:0016020">
    <property type="term" value="C:membrane"/>
    <property type="evidence" value="ECO:0007669"/>
    <property type="project" value="TreeGrafter"/>
</dbReference>